<dbReference type="SUPFAM" id="SSF48371">
    <property type="entry name" value="ARM repeat"/>
    <property type="match status" value="1"/>
</dbReference>
<keyword evidence="2" id="KW-1185">Reference proteome</keyword>
<evidence type="ECO:0000313" key="2">
    <source>
        <dbReference type="Proteomes" id="UP000035366"/>
    </source>
</evidence>
<proteinExistence type="predicted"/>
<dbReference type="InterPro" id="IPR016024">
    <property type="entry name" value="ARM-type_fold"/>
</dbReference>
<accession>A0ABM5TGX0</accession>
<protein>
    <submittedName>
        <fullName evidence="1">Uncharacterized protein</fullName>
    </submittedName>
</protein>
<name>A0ABM5TGX0_9ACTN</name>
<evidence type="ECO:0000313" key="1">
    <source>
        <dbReference type="EMBL" id="AKJ10216.1"/>
    </source>
</evidence>
<organism evidence="1 2">
    <name type="scientific">Streptomyces incarnatus</name>
    <dbReference type="NCBI Taxonomy" id="665007"/>
    <lineage>
        <taxon>Bacteria</taxon>
        <taxon>Bacillati</taxon>
        <taxon>Actinomycetota</taxon>
        <taxon>Actinomycetes</taxon>
        <taxon>Kitasatosporales</taxon>
        <taxon>Streptomycetaceae</taxon>
        <taxon>Streptomyces</taxon>
    </lineage>
</organism>
<dbReference type="RefSeq" id="WP_208898304.1">
    <property type="nucleotide sequence ID" value="NZ_CP011497.1"/>
</dbReference>
<reference evidence="1 2" key="1">
    <citation type="journal article" date="2015" name="ISME J.">
        <title>Draft Genome Sequence of Streptomyces incarnatus NRRL8089, which Produces the Nucleoside Antibiotic Sinefungin.</title>
        <authorList>
            <person name="Oshima K."/>
            <person name="Hattori M."/>
            <person name="Shimizu H."/>
            <person name="Fukuda K."/>
            <person name="Nemoto M."/>
            <person name="Inagaki K."/>
            <person name="Tamura T."/>
        </authorList>
    </citation>
    <scope>NUCLEOTIDE SEQUENCE [LARGE SCALE GENOMIC DNA]</scope>
    <source>
        <strain evidence="1 2">NRRL 8089</strain>
    </source>
</reference>
<dbReference type="Proteomes" id="UP000035366">
    <property type="component" value="Chromosome"/>
</dbReference>
<gene>
    <name evidence="1" type="ORF">ABB07_09370</name>
</gene>
<sequence length="1125" mass="120953">MGVSPYSTGGGGTVLEHRYAAVLLSSLLTRGSLDELGDPVLVPVEIKLQASQFSKVDDILITARPSPGGEDFSVCIGVRRDPEIVPSSEATVALIGSFLWEISEHWQEVQQGRYRLVLAVAERNVHAHEVASLAQIAAGRGPDQFRAEAARSGPTNEKVRARLCQLDEVVTAAATARGLDTTIVSAKELTWRLLSALRVQHIRLEGGDERDRTQAVDRLRDVAAEDSTRAAEEVMSRIEHLVGDWAPTAAQVTEAMLRRHLAARLKPRFLSLGGNQQLAEVDPDALLRGPIAHLGLAEDLKEAQALEERDPAAAAVRFARVADALESSAWVPFALAVRQQQAKAHHKAGEHTAGVAAGVAVLAAALPSGEVWRAVSVSQRLATDQIEAPDELIRAANALGDLAAYEHFHQVTLDEVCATIDALRVSDPHCVLATTWFAEHATATGRLDLLRPREEALSSLAATATQSDALLQARLRACLADLDLTGTAWTTLAQSARADFPRPITALLLARHGRFLATHGQAQKALDRYDDAIERAVQCSNHQDAAAWTEAHNLVRIRYGLQGDKIGEAYPTATALRAAGSGSALPQPFSARERALGRVANQAHPAETLQALTQYLRQATVSAAWLEEREAHEILGRVHLDNGEPVAAVSHFISAGADKALESLSGRLPEEPLSLQVPEDLPDQPRWRRHGTFIAVQAAADLLPDDDARTWADAALTEIADEHPVPFGTRNPRQAAFGAFARLADASSTAQAQRFLDVTFRTLDSRTRRHRTTDEAYTQALICIAQRHSGLLQVEAVDRICHGLLIDAFMANTVLAQGEAALRLQPSVVSERCTMAASGNADAAQALILAEAPADAGRPLARAFLDRALGRSGSTDPDLTATPAQAALLIGHLLQSAEWQSFANAMTARVRSHDHTAHERQDALDALAVLATYLGPEQRARPFEAALEAARGRLDGSAQDDLASTSSYDRFQLNMGLTTLRCHGLATAAHLASTDADAQRIIELALPLLAQAEGSAERLTVEALAKLSPKQHVLLPAVLAGHSAERVRALAARLWCTTERPSPADLGARLAADPSPRVRWALADNLSHRESHAAVREMLRGDCRRSVRTAVAALDSRSSPGVLIE</sequence>
<dbReference type="EMBL" id="CP011497">
    <property type="protein sequence ID" value="AKJ10216.1"/>
    <property type="molecule type" value="Genomic_DNA"/>
</dbReference>